<dbReference type="OrthoDB" id="9788394at2"/>
<dbReference type="AlphaFoldDB" id="A0A1C3ERJ7"/>
<evidence type="ECO:0000256" key="2">
    <source>
        <dbReference type="ARBA" id="ARBA00022679"/>
    </source>
</evidence>
<comment type="cofactor">
    <cofactor evidence="8">
        <name>Mg(2+)</name>
        <dbReference type="ChEBI" id="CHEBI:18420"/>
    </cofactor>
</comment>
<evidence type="ECO:0000256" key="3">
    <source>
        <dbReference type="ARBA" id="ARBA00022723"/>
    </source>
</evidence>
<feature type="binding site" evidence="8">
    <location>
        <begin position="12"/>
        <end position="14"/>
    </location>
    <ligand>
        <name>GTP</name>
        <dbReference type="ChEBI" id="CHEBI:37565"/>
    </ligand>
</feature>
<feature type="binding site" evidence="8">
    <location>
        <position position="53"/>
    </location>
    <ligand>
        <name>GTP</name>
        <dbReference type="ChEBI" id="CHEBI:37565"/>
    </ligand>
</feature>
<name>A0A1C3ERJ7_9GAMM</name>
<keyword evidence="3 8" id="KW-0479">Metal-binding</keyword>
<comment type="catalytic activity">
    <reaction evidence="8">
        <text>Mo-molybdopterin + GTP + H(+) = Mo-molybdopterin guanine dinucleotide + diphosphate</text>
        <dbReference type="Rhea" id="RHEA:34243"/>
        <dbReference type="ChEBI" id="CHEBI:15378"/>
        <dbReference type="ChEBI" id="CHEBI:33019"/>
        <dbReference type="ChEBI" id="CHEBI:37565"/>
        <dbReference type="ChEBI" id="CHEBI:71302"/>
        <dbReference type="ChEBI" id="CHEBI:71310"/>
        <dbReference type="EC" id="2.7.7.77"/>
    </reaction>
</comment>
<feature type="binding site" evidence="8">
    <location>
        <position position="25"/>
    </location>
    <ligand>
        <name>GTP</name>
        <dbReference type="ChEBI" id="CHEBI:37565"/>
    </ligand>
</feature>
<evidence type="ECO:0000259" key="9">
    <source>
        <dbReference type="Pfam" id="PF12804"/>
    </source>
</evidence>
<dbReference type="Gene3D" id="3.90.550.10">
    <property type="entry name" value="Spore Coat Polysaccharide Biosynthesis Protein SpsA, Chain A"/>
    <property type="match status" value="1"/>
</dbReference>
<dbReference type="GO" id="GO:1902758">
    <property type="term" value="P:bis(molybdopterin guanine dinucleotide)molybdenum biosynthetic process"/>
    <property type="evidence" value="ECO:0007669"/>
    <property type="project" value="TreeGrafter"/>
</dbReference>
<dbReference type="EMBL" id="LYBM01000002">
    <property type="protein sequence ID" value="ODA35865.1"/>
    <property type="molecule type" value="Genomic_DNA"/>
</dbReference>
<keyword evidence="7 8" id="KW-0501">Molybdenum cofactor biosynthesis</keyword>
<keyword evidence="11" id="KW-1185">Reference proteome</keyword>
<evidence type="ECO:0000256" key="8">
    <source>
        <dbReference type="HAMAP-Rule" id="MF_00316"/>
    </source>
</evidence>
<dbReference type="GO" id="GO:0061603">
    <property type="term" value="F:molybdenum cofactor guanylyltransferase activity"/>
    <property type="evidence" value="ECO:0007669"/>
    <property type="project" value="UniProtKB-EC"/>
</dbReference>
<proteinExistence type="inferred from homology"/>
<dbReference type="CDD" id="cd02503">
    <property type="entry name" value="MobA"/>
    <property type="match status" value="1"/>
</dbReference>
<feature type="binding site" evidence="8">
    <location>
        <position position="100"/>
    </location>
    <ligand>
        <name>Mg(2+)</name>
        <dbReference type="ChEBI" id="CHEBI:18420"/>
    </ligand>
</feature>
<evidence type="ECO:0000256" key="4">
    <source>
        <dbReference type="ARBA" id="ARBA00022741"/>
    </source>
</evidence>
<dbReference type="PANTHER" id="PTHR19136:SF81">
    <property type="entry name" value="MOLYBDENUM COFACTOR GUANYLYLTRANSFERASE"/>
    <property type="match status" value="1"/>
</dbReference>
<accession>A0A1C3ERJ7</accession>
<protein>
    <recommendedName>
        <fullName evidence="8">Molybdenum cofactor guanylyltransferase</fullName>
        <shortName evidence="8">MoCo guanylyltransferase</shortName>
        <ecNumber evidence="8">2.7.7.77</ecNumber>
    </recommendedName>
    <alternativeName>
        <fullName evidence="8">GTP:molybdopterin guanylyltransferase</fullName>
    </alternativeName>
    <alternativeName>
        <fullName evidence="8">Mo-MPT guanylyltransferase</fullName>
    </alternativeName>
    <alternativeName>
        <fullName evidence="8">Molybdopterin guanylyltransferase</fullName>
    </alternativeName>
    <alternativeName>
        <fullName evidence="8">Molybdopterin-guanine dinucleotide synthase</fullName>
        <shortName evidence="8">MGD synthase</shortName>
    </alternativeName>
</protein>
<dbReference type="Pfam" id="PF12804">
    <property type="entry name" value="NTP_transf_3"/>
    <property type="match status" value="1"/>
</dbReference>
<dbReference type="NCBIfam" id="TIGR02665">
    <property type="entry name" value="molyb_mobA"/>
    <property type="match status" value="1"/>
</dbReference>
<evidence type="ECO:0000313" key="11">
    <source>
        <dbReference type="Proteomes" id="UP000094936"/>
    </source>
</evidence>
<dbReference type="Proteomes" id="UP000094936">
    <property type="component" value="Unassembled WGS sequence"/>
</dbReference>
<keyword evidence="10" id="KW-0548">Nucleotidyltransferase</keyword>
<comment type="similarity">
    <text evidence="8">Belongs to the MobA family.</text>
</comment>
<dbReference type="PANTHER" id="PTHR19136">
    <property type="entry name" value="MOLYBDENUM COFACTOR GUANYLYLTRANSFERASE"/>
    <property type="match status" value="1"/>
</dbReference>
<dbReference type="HAMAP" id="MF_00316">
    <property type="entry name" value="MobA"/>
    <property type="match status" value="1"/>
</dbReference>
<keyword evidence="5 8" id="KW-0460">Magnesium</keyword>
<dbReference type="GO" id="GO:0046872">
    <property type="term" value="F:metal ion binding"/>
    <property type="evidence" value="ECO:0007669"/>
    <property type="project" value="UniProtKB-KW"/>
</dbReference>
<dbReference type="GO" id="GO:0005525">
    <property type="term" value="F:GTP binding"/>
    <property type="evidence" value="ECO:0007669"/>
    <property type="project" value="UniProtKB-UniRule"/>
</dbReference>
<keyword evidence="1 8" id="KW-0963">Cytoplasm</keyword>
<dbReference type="RefSeq" id="WP_068898751.1">
    <property type="nucleotide sequence ID" value="NZ_JBHUIF010000032.1"/>
</dbReference>
<dbReference type="SUPFAM" id="SSF53448">
    <property type="entry name" value="Nucleotide-diphospho-sugar transferases"/>
    <property type="match status" value="1"/>
</dbReference>
<dbReference type="InterPro" id="IPR013482">
    <property type="entry name" value="Molybde_CF_guanTrfase"/>
</dbReference>
<reference evidence="10 11" key="1">
    <citation type="submission" date="2016-05" db="EMBL/GenBank/DDBJ databases">
        <title>Genomic Taxonomy of the Vibrionaceae.</title>
        <authorList>
            <person name="Gomez-Gil B."/>
            <person name="Enciso-Ibarra J."/>
        </authorList>
    </citation>
    <scope>NUCLEOTIDE SEQUENCE [LARGE SCALE GENOMIC DNA]</scope>
    <source>
        <strain evidence="10 11">CAIM 1920</strain>
    </source>
</reference>
<evidence type="ECO:0000256" key="7">
    <source>
        <dbReference type="ARBA" id="ARBA00023150"/>
    </source>
</evidence>
<dbReference type="GO" id="GO:0005737">
    <property type="term" value="C:cytoplasm"/>
    <property type="evidence" value="ECO:0007669"/>
    <property type="project" value="UniProtKB-SubCell"/>
</dbReference>
<feature type="binding site" evidence="8">
    <location>
        <position position="100"/>
    </location>
    <ligand>
        <name>GTP</name>
        <dbReference type="ChEBI" id="CHEBI:37565"/>
    </ligand>
</feature>
<feature type="binding site" evidence="8">
    <location>
        <position position="70"/>
    </location>
    <ligand>
        <name>GTP</name>
        <dbReference type="ChEBI" id="CHEBI:37565"/>
    </ligand>
</feature>
<sequence length="194" mass="21643">MQSHPDITWVILAGGRAIRMNGQDKGLIKLNEKPLIAYVHEQLSKQGAAITINANRNQDIYHQYGDVFGDVFEGYPGPLGGMHAAMTTLSSDWLGFVPCDCPNLPSTLVDRMQSAIKPDTEIVVAHDGEHVQPVVTLMKRSLFKKLDDFLRGGDRKIVLLYDMCKTEVVDFGDQHDAFINLNTPDELERYGQLS</sequence>
<comment type="domain">
    <text evidence="8">The N-terminal domain determines nucleotide recognition and specific binding, while the C-terminal domain determines the specific binding to the target protein.</text>
</comment>
<keyword evidence="6 8" id="KW-0342">GTP-binding</keyword>
<feature type="domain" description="MobA-like NTP transferase" evidence="9">
    <location>
        <begin position="10"/>
        <end position="157"/>
    </location>
</feature>
<keyword evidence="2 8" id="KW-0808">Transferase</keyword>
<dbReference type="InterPro" id="IPR025877">
    <property type="entry name" value="MobA-like_NTP_Trfase"/>
</dbReference>
<dbReference type="InterPro" id="IPR029044">
    <property type="entry name" value="Nucleotide-diphossugar_trans"/>
</dbReference>
<evidence type="ECO:0000256" key="6">
    <source>
        <dbReference type="ARBA" id="ARBA00023134"/>
    </source>
</evidence>
<gene>
    <name evidence="8" type="primary">mobA</name>
    <name evidence="10" type="ORF">A8L45_02185</name>
</gene>
<evidence type="ECO:0000256" key="1">
    <source>
        <dbReference type="ARBA" id="ARBA00022490"/>
    </source>
</evidence>
<organism evidence="10 11">
    <name type="scientific">Veronia pacifica</name>
    <dbReference type="NCBI Taxonomy" id="1080227"/>
    <lineage>
        <taxon>Bacteria</taxon>
        <taxon>Pseudomonadati</taxon>
        <taxon>Pseudomonadota</taxon>
        <taxon>Gammaproteobacteria</taxon>
        <taxon>Vibrionales</taxon>
        <taxon>Vibrionaceae</taxon>
        <taxon>Veronia</taxon>
    </lineage>
</organism>
<comment type="subunit">
    <text evidence="8">Monomer.</text>
</comment>
<comment type="function">
    <text evidence="8">Transfers a GMP moiety from GTP to Mo-molybdopterin (Mo-MPT) cofactor (Moco or molybdenum cofactor) to form Mo-molybdopterin guanine dinucleotide (Mo-MGD) cofactor.</text>
</comment>
<dbReference type="STRING" id="1080227.A8L45_02185"/>
<keyword evidence="4 8" id="KW-0547">Nucleotide-binding</keyword>
<evidence type="ECO:0000256" key="5">
    <source>
        <dbReference type="ARBA" id="ARBA00022842"/>
    </source>
</evidence>
<dbReference type="EC" id="2.7.7.77" evidence="8"/>
<comment type="caution">
    <text evidence="10">The sequence shown here is derived from an EMBL/GenBank/DDBJ whole genome shotgun (WGS) entry which is preliminary data.</text>
</comment>
<evidence type="ECO:0000313" key="10">
    <source>
        <dbReference type="EMBL" id="ODA35865.1"/>
    </source>
</evidence>
<comment type="subcellular location">
    <subcellularLocation>
        <location evidence="8">Cytoplasm</location>
    </subcellularLocation>
</comment>